<evidence type="ECO:0000256" key="1">
    <source>
        <dbReference type="SAM" id="SignalP"/>
    </source>
</evidence>
<comment type="caution">
    <text evidence="2">The sequence shown here is derived from an EMBL/GenBank/DDBJ whole genome shotgun (WGS) entry which is preliminary data.</text>
</comment>
<feature type="signal peptide" evidence="1">
    <location>
        <begin position="1"/>
        <end position="18"/>
    </location>
</feature>
<dbReference type="Proteomes" id="UP000654370">
    <property type="component" value="Unassembled WGS sequence"/>
</dbReference>
<organism evidence="2 3">
    <name type="scientific">Mortierella isabellina</name>
    <name type="common">Filamentous fungus</name>
    <name type="synonym">Umbelopsis isabellina</name>
    <dbReference type="NCBI Taxonomy" id="91625"/>
    <lineage>
        <taxon>Eukaryota</taxon>
        <taxon>Fungi</taxon>
        <taxon>Fungi incertae sedis</taxon>
        <taxon>Mucoromycota</taxon>
        <taxon>Mucoromycotina</taxon>
        <taxon>Umbelopsidomycetes</taxon>
        <taxon>Umbelopsidales</taxon>
        <taxon>Umbelopsidaceae</taxon>
        <taxon>Umbelopsis</taxon>
    </lineage>
</organism>
<accession>A0A8H7PX40</accession>
<dbReference type="EMBL" id="JAEPQZ010000004">
    <property type="protein sequence ID" value="KAG2181977.1"/>
    <property type="molecule type" value="Genomic_DNA"/>
</dbReference>
<protein>
    <submittedName>
        <fullName evidence="2">Uncharacterized protein</fullName>
    </submittedName>
</protein>
<keyword evidence="3" id="KW-1185">Reference proteome</keyword>
<proteinExistence type="predicted"/>
<dbReference type="OrthoDB" id="2376043at2759"/>
<sequence>MKLTAVWITLFSAAYVAAQRKYQEAHLNYYHTLQNNYGGSVCQLNTALTFEQLKDIDPEVKCTEKREFCPPRHRCPETYEVKCQIGDGNHPADCDKVKRVCEVSMQGKLLYGTCVKVNYNPGDCCYKLEDTHTGLWSKNRQGKCPFLCFGVISLPGAEWCKTCSCDNPERGTGQGGSKSYGDLC</sequence>
<evidence type="ECO:0000313" key="2">
    <source>
        <dbReference type="EMBL" id="KAG2181977.1"/>
    </source>
</evidence>
<reference evidence="2" key="1">
    <citation type="submission" date="2020-12" db="EMBL/GenBank/DDBJ databases">
        <title>Metabolic potential, ecology and presence of endohyphal bacteria is reflected in genomic diversity of Mucoromycotina.</title>
        <authorList>
            <person name="Muszewska A."/>
            <person name="Okrasinska A."/>
            <person name="Steczkiewicz K."/>
            <person name="Drgas O."/>
            <person name="Orlowska M."/>
            <person name="Perlinska-Lenart U."/>
            <person name="Aleksandrzak-Piekarczyk T."/>
            <person name="Szatraj K."/>
            <person name="Zielenkiewicz U."/>
            <person name="Pilsyk S."/>
            <person name="Malc E."/>
            <person name="Mieczkowski P."/>
            <person name="Kruszewska J.S."/>
            <person name="Biernat P."/>
            <person name="Pawlowska J."/>
        </authorList>
    </citation>
    <scope>NUCLEOTIDE SEQUENCE</scope>
    <source>
        <strain evidence="2">WA0000067209</strain>
    </source>
</reference>
<feature type="chain" id="PRO_5034535730" evidence="1">
    <location>
        <begin position="19"/>
        <end position="184"/>
    </location>
</feature>
<gene>
    <name evidence="2" type="ORF">INT43_006903</name>
</gene>
<name>A0A8H7PX40_MORIS</name>
<evidence type="ECO:0000313" key="3">
    <source>
        <dbReference type="Proteomes" id="UP000654370"/>
    </source>
</evidence>
<dbReference type="AlphaFoldDB" id="A0A8H7PX40"/>
<keyword evidence="1" id="KW-0732">Signal</keyword>